<protein>
    <submittedName>
        <fullName evidence="1">Iron complex transport system substrate-binding protein</fullName>
    </submittedName>
</protein>
<dbReference type="Gene3D" id="3.40.50.1980">
    <property type="entry name" value="Nitrogenase molybdenum iron protein domain"/>
    <property type="match status" value="1"/>
</dbReference>
<gene>
    <name evidence="1" type="ORF">LX81_02706</name>
</gene>
<reference evidence="1 2" key="1">
    <citation type="submission" date="2018-06" db="EMBL/GenBank/DDBJ databases">
        <title>Genomic Encyclopedia of Archaeal and Bacterial Type Strains, Phase II (KMG-II): from individual species to whole genera.</title>
        <authorList>
            <person name="Goeker M."/>
        </authorList>
    </citation>
    <scope>NUCLEOTIDE SEQUENCE [LARGE SCALE GENOMIC DNA]</scope>
    <source>
        <strain evidence="1 2">DSM 22009</strain>
    </source>
</reference>
<name>A0A2W7NAL0_9RHOB</name>
<proteinExistence type="predicted"/>
<sequence length="69" mass="7252">MDLFDDVVVTHGDRNGLEKMAENPLITQFPAVARDAVALIGDDAIGATANPTPLSLDAYLGLLSRAASR</sequence>
<evidence type="ECO:0000313" key="2">
    <source>
        <dbReference type="Proteomes" id="UP000248916"/>
    </source>
</evidence>
<dbReference type="AlphaFoldDB" id="A0A2W7NAL0"/>
<dbReference type="EMBL" id="QKZL01000011">
    <property type="protein sequence ID" value="PZX15117.1"/>
    <property type="molecule type" value="Genomic_DNA"/>
</dbReference>
<evidence type="ECO:0000313" key="1">
    <source>
        <dbReference type="EMBL" id="PZX15117.1"/>
    </source>
</evidence>
<dbReference type="Proteomes" id="UP000248916">
    <property type="component" value="Unassembled WGS sequence"/>
</dbReference>
<keyword evidence="2" id="KW-1185">Reference proteome</keyword>
<dbReference type="RefSeq" id="WP_234822607.1">
    <property type="nucleotide sequence ID" value="NZ_QKZL01000011.1"/>
</dbReference>
<accession>A0A2W7NAL0</accession>
<organism evidence="1 2">
    <name type="scientific">Palleronia aestuarii</name>
    <dbReference type="NCBI Taxonomy" id="568105"/>
    <lineage>
        <taxon>Bacteria</taxon>
        <taxon>Pseudomonadati</taxon>
        <taxon>Pseudomonadota</taxon>
        <taxon>Alphaproteobacteria</taxon>
        <taxon>Rhodobacterales</taxon>
        <taxon>Roseobacteraceae</taxon>
        <taxon>Palleronia</taxon>
    </lineage>
</organism>
<comment type="caution">
    <text evidence="1">The sequence shown here is derived from an EMBL/GenBank/DDBJ whole genome shotgun (WGS) entry which is preliminary data.</text>
</comment>